<keyword evidence="5" id="KW-1133">Transmembrane helix</keyword>
<evidence type="ECO:0000256" key="1">
    <source>
        <dbReference type="ARBA" id="ARBA00004141"/>
    </source>
</evidence>
<dbReference type="CDD" id="cd06551">
    <property type="entry name" value="LPLAT"/>
    <property type="match status" value="1"/>
</dbReference>
<keyword evidence="10" id="KW-1185">Reference proteome</keyword>
<keyword evidence="3" id="KW-0808">Transferase</keyword>
<evidence type="ECO:0000256" key="6">
    <source>
        <dbReference type="ARBA" id="ARBA00023136"/>
    </source>
</evidence>
<comment type="similarity">
    <text evidence="2">Belongs to the GPAT/DAPAT family.</text>
</comment>
<keyword evidence="6" id="KW-0472">Membrane</keyword>
<organism evidence="9 10">
    <name type="scientific">Asparagus officinalis</name>
    <name type="common">Garden asparagus</name>
    <dbReference type="NCBI Taxonomy" id="4686"/>
    <lineage>
        <taxon>Eukaryota</taxon>
        <taxon>Viridiplantae</taxon>
        <taxon>Streptophyta</taxon>
        <taxon>Embryophyta</taxon>
        <taxon>Tracheophyta</taxon>
        <taxon>Spermatophyta</taxon>
        <taxon>Magnoliopsida</taxon>
        <taxon>Liliopsida</taxon>
        <taxon>Asparagales</taxon>
        <taxon>Asparagaceae</taxon>
        <taxon>Asparagoideae</taxon>
        <taxon>Asparagus</taxon>
    </lineage>
</organism>
<feature type="signal peptide" evidence="7">
    <location>
        <begin position="1"/>
        <end position="24"/>
    </location>
</feature>
<dbReference type="Pfam" id="PF23270">
    <property type="entry name" value="HAD_RAM2_N"/>
    <property type="match status" value="1"/>
</dbReference>
<dbReference type="PANTHER" id="PTHR15486:SF0">
    <property type="entry name" value="GLYCEROL-3-PHOSPHATE ACYLTRANSFERASE 1"/>
    <property type="match status" value="1"/>
</dbReference>
<dbReference type="GO" id="GO:0090447">
    <property type="term" value="F:glycerol-3-phosphate 2-O-acyltransferase activity"/>
    <property type="evidence" value="ECO:0007669"/>
    <property type="project" value="TreeGrafter"/>
</dbReference>
<evidence type="ECO:0000313" key="9">
    <source>
        <dbReference type="EMBL" id="ONK68159.1"/>
    </source>
</evidence>
<evidence type="ECO:0000259" key="8">
    <source>
        <dbReference type="SMART" id="SM00563"/>
    </source>
</evidence>
<dbReference type="GO" id="GO:0016020">
    <property type="term" value="C:membrane"/>
    <property type="evidence" value="ECO:0007669"/>
    <property type="project" value="UniProtKB-SubCell"/>
</dbReference>
<dbReference type="Gramene" id="ONK68159">
    <property type="protein sequence ID" value="ONK68159"/>
    <property type="gene ID" value="A4U43_C05F8160"/>
</dbReference>
<sequence length="556" mass="62300">MVVLMVLLKVALHWLLSFYKAVRKLKTYGFLHKVPQKSTSNLSKCTTKFQGSAPQSLASNFYGTLLRPTPSHFFPYFMLVAFEGGSLLRALLLLLTSPLLWAFGWRSEVSLRIMVFVTFCGLKTKDVELVSRAVLPKFFLENLHLQGWEVVDLVKGRRVLFCGLPRVMFEGFAKEYLGVSEVLSTELQVVKGSNYFSGFVCCSGLDLKHKGLRMKEVFEEEKADVGLVSSYYNTHDHLLLSHCKACKPPSYYDAFVSCTHEAYIISNTNTTSTMPRDKYPKPLVFHDSRLAFLPTPLSTLSLFLFLPFSIPLSIARIALGILPPYKIMFLLGALTGVHFRLHHHSKNTNTKTADKTHDKKGIVYVCTHRTLLDPVMLATALQRPVPAVTYSLSPISEAIAPMRTVRLTRNRESDSDTMLKLLSQGDLTICPEGTTCREPYLLRFSPLFAELADHIVPVAMDAKGSWFYGTTASGHKGLDPLYFFMNPIPSYRVELLEQVPREMTCAGGLSGSEVANLIQKQLGDSLGFECTGLTRRDKYMMLAGNEGIVKKTKESK</sequence>
<evidence type="ECO:0000256" key="3">
    <source>
        <dbReference type="ARBA" id="ARBA00022679"/>
    </source>
</evidence>
<dbReference type="EMBL" id="CM007385">
    <property type="protein sequence ID" value="ONK68159.1"/>
    <property type="molecule type" value="Genomic_DNA"/>
</dbReference>
<protein>
    <recommendedName>
        <fullName evidence="8">Phospholipid/glycerol acyltransferase domain-containing protein</fullName>
    </recommendedName>
</protein>
<dbReference type="OMA" id="EVANWIQ"/>
<evidence type="ECO:0000256" key="4">
    <source>
        <dbReference type="ARBA" id="ARBA00022692"/>
    </source>
</evidence>
<dbReference type="InterPro" id="IPR002123">
    <property type="entry name" value="Plipid/glycerol_acylTrfase"/>
</dbReference>
<feature type="chain" id="PRO_5024336405" description="Phospholipid/glycerol acyltransferase domain-containing protein" evidence="7">
    <location>
        <begin position="25"/>
        <end position="556"/>
    </location>
</feature>
<name>A0A5P1ETV7_ASPOF</name>
<gene>
    <name evidence="9" type="ORF">A4U43_C05F8160</name>
</gene>
<dbReference type="Proteomes" id="UP000243459">
    <property type="component" value="Chromosome 5"/>
</dbReference>
<dbReference type="SUPFAM" id="SSF69593">
    <property type="entry name" value="Glycerol-3-phosphate (1)-acyltransferase"/>
    <property type="match status" value="1"/>
</dbReference>
<evidence type="ECO:0000256" key="7">
    <source>
        <dbReference type="SAM" id="SignalP"/>
    </source>
</evidence>
<keyword evidence="4" id="KW-0812">Transmembrane</keyword>
<reference evidence="10" key="1">
    <citation type="journal article" date="2017" name="Nat. Commun.">
        <title>The asparagus genome sheds light on the origin and evolution of a young Y chromosome.</title>
        <authorList>
            <person name="Harkess A."/>
            <person name="Zhou J."/>
            <person name="Xu C."/>
            <person name="Bowers J.E."/>
            <person name="Van der Hulst R."/>
            <person name="Ayyampalayam S."/>
            <person name="Mercati F."/>
            <person name="Riccardi P."/>
            <person name="McKain M.R."/>
            <person name="Kakrana A."/>
            <person name="Tang H."/>
            <person name="Ray J."/>
            <person name="Groenendijk J."/>
            <person name="Arikit S."/>
            <person name="Mathioni S.M."/>
            <person name="Nakano M."/>
            <person name="Shan H."/>
            <person name="Telgmann-Rauber A."/>
            <person name="Kanno A."/>
            <person name="Yue Z."/>
            <person name="Chen H."/>
            <person name="Li W."/>
            <person name="Chen Y."/>
            <person name="Xu X."/>
            <person name="Zhang Y."/>
            <person name="Luo S."/>
            <person name="Chen H."/>
            <person name="Gao J."/>
            <person name="Mao Z."/>
            <person name="Pires J.C."/>
            <person name="Luo M."/>
            <person name="Kudrna D."/>
            <person name="Wing R.A."/>
            <person name="Meyers B.C."/>
            <person name="Yi K."/>
            <person name="Kong H."/>
            <person name="Lavrijsen P."/>
            <person name="Sunseri F."/>
            <person name="Falavigna A."/>
            <person name="Ye Y."/>
            <person name="Leebens-Mack J.H."/>
            <person name="Chen G."/>
        </authorList>
    </citation>
    <scope>NUCLEOTIDE SEQUENCE [LARGE SCALE GENOMIC DNA]</scope>
    <source>
        <strain evidence="10">cv. DH0086</strain>
    </source>
</reference>
<evidence type="ECO:0000313" key="10">
    <source>
        <dbReference type="Proteomes" id="UP000243459"/>
    </source>
</evidence>
<dbReference type="SMART" id="SM00563">
    <property type="entry name" value="PlsC"/>
    <property type="match status" value="1"/>
</dbReference>
<evidence type="ECO:0000256" key="5">
    <source>
        <dbReference type="ARBA" id="ARBA00022989"/>
    </source>
</evidence>
<keyword evidence="7" id="KW-0732">Signal</keyword>
<evidence type="ECO:0000256" key="2">
    <source>
        <dbReference type="ARBA" id="ARBA00007937"/>
    </source>
</evidence>
<accession>A0A5P1ETV7</accession>
<dbReference type="AlphaFoldDB" id="A0A5P1ETV7"/>
<dbReference type="GO" id="GO:0016791">
    <property type="term" value="F:phosphatase activity"/>
    <property type="evidence" value="ECO:0007669"/>
    <property type="project" value="TreeGrafter"/>
</dbReference>
<comment type="subcellular location">
    <subcellularLocation>
        <location evidence="1">Membrane</location>
        <topology evidence="1">Multi-pass membrane protein</topology>
    </subcellularLocation>
</comment>
<feature type="domain" description="Phospholipid/glycerol acyltransferase" evidence="8">
    <location>
        <begin position="362"/>
        <end position="463"/>
    </location>
</feature>
<dbReference type="PANTHER" id="PTHR15486">
    <property type="entry name" value="ANCIENT UBIQUITOUS PROTEIN"/>
    <property type="match status" value="1"/>
</dbReference>
<proteinExistence type="inferred from homology"/>
<dbReference type="InterPro" id="IPR056462">
    <property type="entry name" value="HAD_RAM2/GPAT1-8"/>
</dbReference>
<dbReference type="GO" id="GO:0010143">
    <property type="term" value="P:cutin biosynthetic process"/>
    <property type="evidence" value="ECO:0007669"/>
    <property type="project" value="TreeGrafter"/>
</dbReference>
<dbReference type="Pfam" id="PF01553">
    <property type="entry name" value="Acyltransferase"/>
    <property type="match status" value="1"/>
</dbReference>